<feature type="binding site" evidence="4">
    <location>
        <position position="98"/>
    </location>
    <ligand>
        <name>pyridoxal 5'-phosphate</name>
        <dbReference type="ChEBI" id="CHEBI:597326"/>
    </ligand>
</feature>
<feature type="modified residue" description="N6-(pyridoxal phosphate)lysine" evidence="4">
    <location>
        <position position="224"/>
    </location>
</feature>
<dbReference type="GO" id="GO:0005737">
    <property type="term" value="C:cytoplasm"/>
    <property type="evidence" value="ECO:0007669"/>
    <property type="project" value="UniProtKB-UniRule"/>
</dbReference>
<dbReference type="SUPFAM" id="SSF53383">
    <property type="entry name" value="PLP-dependent transferases"/>
    <property type="match status" value="1"/>
</dbReference>
<dbReference type="GO" id="GO:0009435">
    <property type="term" value="P:NAD+ biosynthetic process"/>
    <property type="evidence" value="ECO:0007669"/>
    <property type="project" value="UniProtKB-UniRule"/>
</dbReference>
<evidence type="ECO:0000256" key="2">
    <source>
        <dbReference type="ARBA" id="ARBA00022801"/>
    </source>
</evidence>
<evidence type="ECO:0000313" key="7">
    <source>
        <dbReference type="EMBL" id="EYC50583.1"/>
    </source>
</evidence>
<dbReference type="InterPro" id="IPR015421">
    <property type="entry name" value="PyrdxlP-dep_Trfase_major"/>
</dbReference>
<evidence type="ECO:0000256" key="4">
    <source>
        <dbReference type="HAMAP-Rule" id="MF_01970"/>
    </source>
</evidence>
<dbReference type="PIRSF" id="PIRSF038800">
    <property type="entry name" value="KYNU"/>
    <property type="match status" value="1"/>
</dbReference>
<feature type="binding site" evidence="4">
    <location>
        <position position="97"/>
    </location>
    <ligand>
        <name>pyridoxal 5'-phosphate</name>
        <dbReference type="ChEBI" id="CHEBI:597326"/>
    </ligand>
</feature>
<dbReference type="InterPro" id="IPR015422">
    <property type="entry name" value="PyrdxlP-dep_Trfase_small"/>
</dbReference>
<feature type="binding site" evidence="4">
    <location>
        <position position="223"/>
    </location>
    <ligand>
        <name>pyridoxal 5'-phosphate</name>
        <dbReference type="ChEBI" id="CHEBI:597326"/>
    </ligand>
</feature>
<keyword evidence="1 4" id="KW-0662">Pyridine nucleotide biosynthesis</keyword>
<dbReference type="InterPro" id="IPR010111">
    <property type="entry name" value="Kynureninase"/>
</dbReference>
<feature type="binding site" evidence="4">
    <location>
        <position position="169"/>
    </location>
    <ligand>
        <name>pyridoxal 5'-phosphate</name>
        <dbReference type="ChEBI" id="CHEBI:597326"/>
    </ligand>
</feature>
<dbReference type="Pfam" id="PF22580">
    <property type="entry name" value="KYNU_C"/>
    <property type="match status" value="1"/>
</dbReference>
<feature type="binding site" evidence="4">
    <location>
        <position position="253"/>
    </location>
    <ligand>
        <name>pyridoxal 5'-phosphate</name>
        <dbReference type="ChEBI" id="CHEBI:597326"/>
    </ligand>
</feature>
<comment type="subunit">
    <text evidence="4 6">Homodimer.</text>
</comment>
<accession>A0A016XHC8</accession>
<comment type="pathway">
    <text evidence="4 6">Amino-acid degradation; L-kynurenine degradation; L-alanine and anthranilate from L-kynurenine: step 1/1.</text>
</comment>
<feature type="binding site" evidence="4">
    <location>
        <position position="201"/>
    </location>
    <ligand>
        <name>pyridoxal 5'-phosphate</name>
        <dbReference type="ChEBI" id="CHEBI:597326"/>
    </ligand>
</feature>
<feature type="binding site" evidence="4">
    <location>
        <position position="198"/>
    </location>
    <ligand>
        <name>pyridoxal 5'-phosphate</name>
        <dbReference type="ChEBI" id="CHEBI:597326"/>
    </ligand>
</feature>
<sequence length="445" mass="47645">MTTRQDCRALDAQDPLAPLRGHFTLPDGVIYLDGNSLGVLPKATAARVADVVTREWGQDLIRSWNTASWFDLPQRLGNQLAPLIGAGPGEVVCTDSTSVNLYKVLSAALNIAREDGPERKSVVSERSNFPTDLYIAEGLCKERGLELVLVEPEEITAALTRDVAVLMLTHVNYRTGAMHDMAAITASAHAAGALTVWDLAHSAGAVPVDLNGAGADFSIGCGYKYLNGGPGAPAFVWVHPRHADRFWQPLSGWWGHAAPFQFTPDYQPAPGIHRYLCGTQPIISLSALQCGLDVFTAAEALGGMAALRAKSLALTDLFIQLVEERCAGHGLGLATPRPHAQRGSQVCLTREEGMGVRGQGSGAYAIVQALIARGVIGDYRAGSGAASDAGKGDGGPRPHKDILRFGFTPLYIGYEDVWDAVEHLRQVLDAGEWQRPEFNQIHAVT</sequence>
<evidence type="ECO:0000256" key="1">
    <source>
        <dbReference type="ARBA" id="ARBA00022642"/>
    </source>
</evidence>
<comment type="pathway">
    <text evidence="4 6">Cofactor biosynthesis; NAD(+) biosynthesis; quinolinate from L-kynurenine: step 2/3.</text>
</comment>
<keyword evidence="3 4" id="KW-0663">Pyridoxal phosphate</keyword>
<comment type="caution">
    <text evidence="7">The sequence shown here is derived from an EMBL/GenBank/DDBJ whole genome shotgun (WGS) entry which is preliminary data.</text>
</comment>
<dbReference type="FunFam" id="3.40.640.10:FF:000107">
    <property type="entry name" value="Kynureninase"/>
    <property type="match status" value="1"/>
</dbReference>
<dbReference type="GO" id="GO:0030170">
    <property type="term" value="F:pyridoxal phosphate binding"/>
    <property type="evidence" value="ECO:0007669"/>
    <property type="project" value="UniProtKB-UniRule"/>
</dbReference>
<comment type="function">
    <text evidence="4 6">Catalyzes the cleavage of L-kynurenine (L-Kyn) and L-3-hydroxykynurenine (L-3OHKyn) into anthranilic acid (AA) and 3-hydroxyanthranilic acid (3-OHAA), respectively.</text>
</comment>
<dbReference type="PANTHER" id="PTHR14084:SF0">
    <property type="entry name" value="KYNURENINASE"/>
    <property type="match status" value="1"/>
</dbReference>
<dbReference type="RefSeq" id="WP_035605656.1">
    <property type="nucleotide sequence ID" value="NZ_JEMG01000001.1"/>
</dbReference>
<feature type="binding site" evidence="4">
    <location>
        <position position="279"/>
    </location>
    <ligand>
        <name>pyridoxal 5'-phosphate</name>
        <dbReference type="ChEBI" id="CHEBI:597326"/>
    </ligand>
</feature>
<dbReference type="OrthoDB" id="9812626at2"/>
<dbReference type="EMBL" id="JEMG01000001">
    <property type="protein sequence ID" value="EYC50583.1"/>
    <property type="molecule type" value="Genomic_DNA"/>
</dbReference>
<dbReference type="UniPathway" id="UPA00334">
    <property type="reaction ID" value="UER00455"/>
</dbReference>
<dbReference type="NCBIfam" id="TIGR01814">
    <property type="entry name" value="kynureninase"/>
    <property type="match status" value="1"/>
</dbReference>
<dbReference type="GO" id="GO:0030429">
    <property type="term" value="F:kynureninase activity"/>
    <property type="evidence" value="ECO:0007669"/>
    <property type="project" value="UniProtKB-UniRule"/>
</dbReference>
<dbReference type="eggNOG" id="COG3844">
    <property type="taxonomic scope" value="Bacteria"/>
</dbReference>
<dbReference type="PANTHER" id="PTHR14084">
    <property type="entry name" value="KYNURENINASE"/>
    <property type="match status" value="1"/>
</dbReference>
<dbReference type="Gene3D" id="3.40.640.10">
    <property type="entry name" value="Type I PLP-dependent aspartate aminotransferase-like (Major domain)"/>
    <property type="match status" value="1"/>
</dbReference>
<keyword evidence="2 4" id="KW-0378">Hydrolase</keyword>
<comment type="catalytic activity">
    <reaction evidence="6">
        <text>3-hydroxy-L-kynurenine + H2O = 3-hydroxyanthranilate + L-alanine + H(+)</text>
        <dbReference type="Rhea" id="RHEA:25143"/>
        <dbReference type="ChEBI" id="CHEBI:15377"/>
        <dbReference type="ChEBI" id="CHEBI:15378"/>
        <dbReference type="ChEBI" id="CHEBI:36559"/>
        <dbReference type="ChEBI" id="CHEBI:57972"/>
        <dbReference type="ChEBI" id="CHEBI:58125"/>
        <dbReference type="EC" id="3.7.1.3"/>
    </reaction>
</comment>
<evidence type="ECO:0000256" key="6">
    <source>
        <dbReference type="PIRNR" id="PIRNR038800"/>
    </source>
</evidence>
<comment type="cofactor">
    <cofactor evidence="4 6">
        <name>pyridoxal 5'-phosphate</name>
        <dbReference type="ChEBI" id="CHEBI:597326"/>
    </cofactor>
</comment>
<dbReference type="HAMAP" id="MF_01970">
    <property type="entry name" value="Kynureninase"/>
    <property type="match status" value="1"/>
</dbReference>
<comment type="similarity">
    <text evidence="4 6">Belongs to the kynureninase family.</text>
</comment>
<organism evidence="7 8">
    <name type="scientific">Hylemonella gracilis str. Niagara R</name>
    <dbReference type="NCBI Taxonomy" id="1458275"/>
    <lineage>
        <taxon>Bacteria</taxon>
        <taxon>Pseudomonadati</taxon>
        <taxon>Pseudomonadota</taxon>
        <taxon>Betaproteobacteria</taxon>
        <taxon>Burkholderiales</taxon>
        <taxon>Comamonadaceae</taxon>
        <taxon>Hylemonella</taxon>
    </lineage>
</organism>
<evidence type="ECO:0000256" key="3">
    <source>
        <dbReference type="ARBA" id="ARBA00022898"/>
    </source>
</evidence>
<dbReference type="GO" id="GO:0019441">
    <property type="term" value="P:L-tryptophan catabolic process to kynurenine"/>
    <property type="evidence" value="ECO:0007669"/>
    <property type="project" value="TreeGrafter"/>
</dbReference>
<feature type="binding site" evidence="4">
    <location>
        <begin position="129"/>
        <end position="132"/>
    </location>
    <ligand>
        <name>pyridoxal 5'-phosphate</name>
        <dbReference type="ChEBI" id="CHEBI:597326"/>
    </ligand>
</feature>
<protein>
    <recommendedName>
        <fullName evidence="4 5">Kynureninase</fullName>
        <ecNumber evidence="4 5">3.7.1.3</ecNumber>
    </recommendedName>
    <alternativeName>
        <fullName evidence="4">L-kynurenine hydrolase</fullName>
    </alternativeName>
</protein>
<name>A0A016XHC8_9BURK</name>
<evidence type="ECO:0000256" key="5">
    <source>
        <dbReference type="NCBIfam" id="TIGR01814"/>
    </source>
</evidence>
<dbReference type="AlphaFoldDB" id="A0A016XHC8"/>
<comment type="catalytic activity">
    <reaction evidence="4 6">
        <text>L-kynurenine + H2O = anthranilate + L-alanine + H(+)</text>
        <dbReference type="Rhea" id="RHEA:16813"/>
        <dbReference type="ChEBI" id="CHEBI:15377"/>
        <dbReference type="ChEBI" id="CHEBI:15378"/>
        <dbReference type="ChEBI" id="CHEBI:16567"/>
        <dbReference type="ChEBI" id="CHEBI:57959"/>
        <dbReference type="ChEBI" id="CHEBI:57972"/>
        <dbReference type="EC" id="3.7.1.3"/>
    </reaction>
</comment>
<proteinExistence type="inferred from homology"/>
<dbReference type="EC" id="3.7.1.3" evidence="4 5"/>
<reference evidence="7 8" key="1">
    <citation type="submission" date="2014-02" db="EMBL/GenBank/DDBJ databases">
        <title>Draft Genome of Hylemonella gracilis isolated from the Niagara River.</title>
        <authorList>
            <person name="Pawlowski D.R."/>
            <person name="Koudelka G.B."/>
        </authorList>
    </citation>
    <scope>NUCLEOTIDE SEQUENCE [LARGE SCALE GENOMIC DNA]</scope>
    <source>
        <strain evidence="7 8">Niagara R</strain>
    </source>
</reference>
<dbReference type="GO" id="GO:0019805">
    <property type="term" value="P:quinolinate biosynthetic process"/>
    <property type="evidence" value="ECO:0007669"/>
    <property type="project" value="UniProtKB-UniRule"/>
</dbReference>
<dbReference type="STRING" id="1458275.AZ34_05585"/>
<dbReference type="Proteomes" id="UP000023268">
    <property type="component" value="Unassembled WGS sequence"/>
</dbReference>
<dbReference type="Gene3D" id="3.90.1150.10">
    <property type="entry name" value="Aspartate Aminotransferase, domain 1"/>
    <property type="match status" value="1"/>
</dbReference>
<evidence type="ECO:0000313" key="8">
    <source>
        <dbReference type="Proteomes" id="UP000023268"/>
    </source>
</evidence>
<gene>
    <name evidence="4" type="primary">kynU</name>
    <name evidence="7" type="ORF">AZ34_05585</name>
</gene>
<dbReference type="UniPathway" id="UPA00253">
    <property type="reaction ID" value="UER00329"/>
</dbReference>
<dbReference type="GO" id="GO:0043420">
    <property type="term" value="P:anthranilate metabolic process"/>
    <property type="evidence" value="ECO:0007669"/>
    <property type="project" value="TreeGrafter"/>
</dbReference>
<dbReference type="InterPro" id="IPR015424">
    <property type="entry name" value="PyrdxlP-dep_Trfase"/>
</dbReference>
<dbReference type="GO" id="GO:0097053">
    <property type="term" value="P:L-kynurenine catabolic process"/>
    <property type="evidence" value="ECO:0007669"/>
    <property type="project" value="UniProtKB-UniRule"/>
</dbReference>